<dbReference type="AlphaFoldDB" id="A0A0C1VMB6"/>
<evidence type="ECO:0000313" key="3">
    <source>
        <dbReference type="Proteomes" id="UP000031586"/>
    </source>
</evidence>
<feature type="region of interest" description="Disordered" evidence="1">
    <location>
        <begin position="1"/>
        <end position="33"/>
    </location>
</feature>
<feature type="compositionally biased region" description="Polar residues" evidence="1">
    <location>
        <begin position="317"/>
        <end position="327"/>
    </location>
</feature>
<accession>A0A0C1VMB6</accession>
<comment type="caution">
    <text evidence="2">The sequence shown here is derived from an EMBL/GenBank/DDBJ whole genome shotgun (WGS) entry which is preliminary data.</text>
</comment>
<name>A0A0C1VMB6_9VIBR</name>
<dbReference type="PATRIC" id="fig|1229493.5.peg.3780"/>
<dbReference type="RefSeq" id="WP_020195259.1">
    <property type="nucleotide sequence ID" value="NZ_BAOH01000018.1"/>
</dbReference>
<feature type="region of interest" description="Disordered" evidence="1">
    <location>
        <begin position="315"/>
        <end position="348"/>
    </location>
</feature>
<reference evidence="2 3" key="1">
    <citation type="submission" date="2014-07" db="EMBL/GenBank/DDBJ databases">
        <title>Unique and conserved regions in Vibrio harveyi and related species in comparison with the shrimp pathogen Vibrio harveyi CAIM 1792.</title>
        <authorList>
            <person name="Espinoza-Valles I."/>
            <person name="Vora G."/>
            <person name="Leekitcharoenphon P."/>
            <person name="Ussery D."/>
            <person name="Hoj L."/>
            <person name="Gomez-Gil B."/>
        </authorList>
    </citation>
    <scope>NUCLEOTIDE SEQUENCE [LARGE SCALE GENOMIC DNA]</scope>
    <source>
        <strain evidence="3">CAIM 1854 / LMG 25443</strain>
    </source>
</reference>
<proteinExistence type="predicted"/>
<dbReference type="Proteomes" id="UP000031586">
    <property type="component" value="Unassembled WGS sequence"/>
</dbReference>
<sequence>MKQPEMTKNVRNQDKEFNERRRNQKAERQYARRTLSPAAIREAIRTGELPLYHSVLLGSKKGGDPFTIDDMRAFDKARKSTSKKWGRTRGAPLDQLIVASRKIDVQRANTEIQVARLYKVRGDLLHFNVTASGKHGEGSYQVRIRLENWMEELTQTQRSWAAAVKRICLGNVSIDCQCGRYQFWYRYVATAGNFAIAPYEKDFPKVRNPKLTGCCCKHQLKALGALKSPTVQAQLAKQLEAQAEKEGFAGDNTDSFLTKEDREQLERARPRDVDKAAAMQVINKMKQAKRVFKRQVKDPKYIKKLEKEVAELRKQLGKQQSKVSTSKTRAKKAVEQRQKQAQGANRDQLKAMLRSELDRAKMYGADRDSAVKVFAKMNKVPLADAQKLAKDL</sequence>
<protein>
    <submittedName>
        <fullName evidence="2">Uncharacterized protein</fullName>
    </submittedName>
</protein>
<gene>
    <name evidence="2" type="ORF">H735_21885</name>
</gene>
<organism evidence="2 3">
    <name type="scientific">Vibrio owensii CAIM 1854 = LMG 25443</name>
    <dbReference type="NCBI Taxonomy" id="1229493"/>
    <lineage>
        <taxon>Bacteria</taxon>
        <taxon>Pseudomonadati</taxon>
        <taxon>Pseudomonadota</taxon>
        <taxon>Gammaproteobacteria</taxon>
        <taxon>Vibrionales</taxon>
        <taxon>Vibrionaceae</taxon>
        <taxon>Vibrio</taxon>
    </lineage>
</organism>
<evidence type="ECO:0000256" key="1">
    <source>
        <dbReference type="SAM" id="MobiDB-lite"/>
    </source>
</evidence>
<evidence type="ECO:0000313" key="2">
    <source>
        <dbReference type="EMBL" id="KIF50958.1"/>
    </source>
</evidence>
<feature type="compositionally biased region" description="Basic and acidic residues" evidence="1">
    <location>
        <begin position="11"/>
        <end position="30"/>
    </location>
</feature>
<dbReference type="EMBL" id="JPRD01000044">
    <property type="protein sequence ID" value="KIF50958.1"/>
    <property type="molecule type" value="Genomic_DNA"/>
</dbReference>